<dbReference type="Proteomes" id="UP000192903">
    <property type="component" value="Unassembled WGS sequence"/>
</dbReference>
<dbReference type="GO" id="GO:0003700">
    <property type="term" value="F:DNA-binding transcription factor activity"/>
    <property type="evidence" value="ECO:0007669"/>
    <property type="project" value="InterPro"/>
</dbReference>
<feature type="region of interest" description="Disordered" evidence="4">
    <location>
        <begin position="294"/>
        <end position="330"/>
    </location>
</feature>
<dbReference type="EMBL" id="FXAF01000008">
    <property type="protein sequence ID" value="SMF58372.1"/>
    <property type="molecule type" value="Genomic_DNA"/>
</dbReference>
<organism evidence="6 7">
    <name type="scientific">Xaviernesmea oryzae</name>
    <dbReference type="NCBI Taxonomy" id="464029"/>
    <lineage>
        <taxon>Bacteria</taxon>
        <taxon>Pseudomonadati</taxon>
        <taxon>Pseudomonadota</taxon>
        <taxon>Alphaproteobacteria</taxon>
        <taxon>Hyphomicrobiales</taxon>
        <taxon>Rhizobiaceae</taxon>
        <taxon>Rhizobium/Agrobacterium group</taxon>
        <taxon>Xaviernesmea</taxon>
    </lineage>
</organism>
<evidence type="ECO:0000259" key="5">
    <source>
        <dbReference type="PROSITE" id="PS01124"/>
    </source>
</evidence>
<evidence type="ECO:0000256" key="4">
    <source>
        <dbReference type="SAM" id="MobiDB-lite"/>
    </source>
</evidence>
<dbReference type="SUPFAM" id="SSF46689">
    <property type="entry name" value="Homeodomain-like"/>
    <property type="match status" value="2"/>
</dbReference>
<protein>
    <submittedName>
        <fullName evidence="6">AraC-type DNA-binding protein</fullName>
    </submittedName>
</protein>
<dbReference type="InterPro" id="IPR018060">
    <property type="entry name" value="HTH_AraC"/>
</dbReference>
<feature type="compositionally biased region" description="Basic and acidic residues" evidence="4">
    <location>
        <begin position="318"/>
        <end position="330"/>
    </location>
</feature>
<keyword evidence="3" id="KW-0804">Transcription</keyword>
<reference evidence="7" key="1">
    <citation type="submission" date="2017-04" db="EMBL/GenBank/DDBJ databases">
        <authorList>
            <person name="Varghese N."/>
            <person name="Submissions S."/>
        </authorList>
    </citation>
    <scope>NUCLEOTIDE SEQUENCE [LARGE SCALE GENOMIC DNA]</scope>
    <source>
        <strain evidence="7">B4P</strain>
    </source>
</reference>
<dbReference type="PANTHER" id="PTHR46796">
    <property type="entry name" value="HTH-TYPE TRANSCRIPTIONAL ACTIVATOR RHAS-RELATED"/>
    <property type="match status" value="1"/>
</dbReference>
<keyword evidence="1" id="KW-0805">Transcription regulation</keyword>
<dbReference type="OrthoDB" id="9783876at2"/>
<dbReference type="GO" id="GO:0043565">
    <property type="term" value="F:sequence-specific DNA binding"/>
    <property type="evidence" value="ECO:0007669"/>
    <property type="project" value="InterPro"/>
</dbReference>
<feature type="domain" description="HTH araC/xylS-type" evidence="5">
    <location>
        <begin position="200"/>
        <end position="301"/>
    </location>
</feature>
<evidence type="ECO:0000313" key="6">
    <source>
        <dbReference type="EMBL" id="SMF58372.1"/>
    </source>
</evidence>
<dbReference type="InterPro" id="IPR009057">
    <property type="entry name" value="Homeodomain-like_sf"/>
</dbReference>
<dbReference type="PROSITE" id="PS01124">
    <property type="entry name" value="HTH_ARAC_FAMILY_2"/>
    <property type="match status" value="1"/>
</dbReference>
<evidence type="ECO:0000256" key="2">
    <source>
        <dbReference type="ARBA" id="ARBA00023125"/>
    </source>
</evidence>
<keyword evidence="7" id="KW-1185">Reference proteome</keyword>
<name>A0A1X7FTM5_9HYPH</name>
<dbReference type="PROSITE" id="PS00041">
    <property type="entry name" value="HTH_ARAC_FAMILY_1"/>
    <property type="match status" value="2"/>
</dbReference>
<dbReference type="InterPro" id="IPR032783">
    <property type="entry name" value="AraC_lig"/>
</dbReference>
<dbReference type="AlphaFoldDB" id="A0A1X7FTM5"/>
<dbReference type="Pfam" id="PF12833">
    <property type="entry name" value="HTH_18"/>
    <property type="match status" value="1"/>
</dbReference>
<dbReference type="SMART" id="SM00342">
    <property type="entry name" value="HTH_ARAC"/>
    <property type="match status" value="1"/>
</dbReference>
<feature type="compositionally biased region" description="Polar residues" evidence="4">
    <location>
        <begin position="294"/>
        <end position="305"/>
    </location>
</feature>
<dbReference type="Gene3D" id="1.10.10.60">
    <property type="entry name" value="Homeodomain-like"/>
    <property type="match status" value="2"/>
</dbReference>
<dbReference type="PRINTS" id="PR00032">
    <property type="entry name" value="HTHARAC"/>
</dbReference>
<dbReference type="STRING" id="464029.SAMN02982989_0771"/>
<keyword evidence="2 6" id="KW-0238">DNA-binding</keyword>
<dbReference type="InterPro" id="IPR050204">
    <property type="entry name" value="AraC_XylS_family_regulators"/>
</dbReference>
<proteinExistence type="predicted"/>
<dbReference type="Pfam" id="PF12852">
    <property type="entry name" value="Cupin_6"/>
    <property type="match status" value="1"/>
</dbReference>
<evidence type="ECO:0000256" key="3">
    <source>
        <dbReference type="ARBA" id="ARBA00023163"/>
    </source>
</evidence>
<dbReference type="InterPro" id="IPR018062">
    <property type="entry name" value="HTH_AraC-typ_CS"/>
</dbReference>
<dbReference type="RefSeq" id="WP_085423686.1">
    <property type="nucleotide sequence ID" value="NZ_FXAF01000008.1"/>
</dbReference>
<dbReference type="InterPro" id="IPR020449">
    <property type="entry name" value="Tscrpt_reg_AraC-type_HTH"/>
</dbReference>
<gene>
    <name evidence="6" type="ORF">SAMN02982989_0771</name>
</gene>
<evidence type="ECO:0000256" key="1">
    <source>
        <dbReference type="ARBA" id="ARBA00023015"/>
    </source>
</evidence>
<dbReference type="PANTHER" id="PTHR46796:SF7">
    <property type="entry name" value="ARAC FAMILY TRANSCRIPTIONAL REGULATOR"/>
    <property type="match status" value="1"/>
</dbReference>
<sequence length="330" mass="35820">MDPLSEVLSLLKPRSYLSAGFDAGGEWAIEFSNQHDTIKCYAVLSGGCWLAVEGVADPVQLAEGDCFVLPSGRPFRLASDMAIQPVDAKTIFPPARPGGVVRVNDGGGLFLAGSRFAVAGSHAGLLLGMLPPIVHIRKESEQAALRWSVERMMEEMRESEPGGFLIAQHLAHMMLVQALRMHLSDGVNGSSRWFAALADKQIGAAIRAMHADPAFRWTLQELAERAGMSRSTFALRFKETTGDTPMEYLSRWRMLLAADKLENSGESIARIAITLGYESESAFSTAFKRVMGSSPRQFGNGQPVPSSRRAASHVAQAVERHQPDGRPAAE</sequence>
<evidence type="ECO:0000313" key="7">
    <source>
        <dbReference type="Proteomes" id="UP000192903"/>
    </source>
</evidence>
<accession>A0A1X7FTM5</accession>